<organism evidence="1 2">
    <name type="scientific">Panagrolaimus superbus</name>
    <dbReference type="NCBI Taxonomy" id="310955"/>
    <lineage>
        <taxon>Eukaryota</taxon>
        <taxon>Metazoa</taxon>
        <taxon>Ecdysozoa</taxon>
        <taxon>Nematoda</taxon>
        <taxon>Chromadorea</taxon>
        <taxon>Rhabditida</taxon>
        <taxon>Tylenchina</taxon>
        <taxon>Panagrolaimomorpha</taxon>
        <taxon>Panagrolaimoidea</taxon>
        <taxon>Panagrolaimidae</taxon>
        <taxon>Panagrolaimus</taxon>
    </lineage>
</organism>
<proteinExistence type="predicted"/>
<name>A0A914XT23_9BILA</name>
<dbReference type="WBParaSite" id="PSU_v2.g11114.t1">
    <property type="protein sequence ID" value="PSU_v2.g11114.t1"/>
    <property type="gene ID" value="PSU_v2.g11114"/>
</dbReference>
<dbReference type="Proteomes" id="UP000887577">
    <property type="component" value="Unplaced"/>
</dbReference>
<accession>A0A914XT23</accession>
<keyword evidence="1" id="KW-1185">Reference proteome</keyword>
<evidence type="ECO:0000313" key="1">
    <source>
        <dbReference type="Proteomes" id="UP000887577"/>
    </source>
</evidence>
<sequence>MEMGENVMMEEGMIDWDDESEDISFDVGSVTSIESFMQNDPGYITRVIFDKQYFWIFSDGNEEYKKIPIFIAFNEEKPIVGESAKELFETKPSFVVYDLIEICSNMNEPVVTNPKWSFSVKNDSDGALSFFFESINGFTKSSPDFLIAIILKHCLRLVKQKTGEKINELFIAFNFPNPSDQLKNVFYEAAKLLPLKPEIVFC</sequence>
<dbReference type="AlphaFoldDB" id="A0A914XT23"/>
<evidence type="ECO:0000313" key="2">
    <source>
        <dbReference type="WBParaSite" id="PSU_v2.g11114.t1"/>
    </source>
</evidence>
<dbReference type="Gene3D" id="3.30.420.40">
    <property type="match status" value="1"/>
</dbReference>
<protein>
    <submittedName>
        <fullName evidence="2">Uncharacterized protein</fullName>
    </submittedName>
</protein>
<dbReference type="SUPFAM" id="SSF53067">
    <property type="entry name" value="Actin-like ATPase domain"/>
    <property type="match status" value="1"/>
</dbReference>
<reference evidence="2" key="1">
    <citation type="submission" date="2022-11" db="UniProtKB">
        <authorList>
            <consortium name="WormBaseParasite"/>
        </authorList>
    </citation>
    <scope>IDENTIFICATION</scope>
</reference>
<dbReference type="InterPro" id="IPR043129">
    <property type="entry name" value="ATPase_NBD"/>
</dbReference>